<proteinExistence type="predicted"/>
<comment type="caution">
    <text evidence="1">The sequence shown here is derived from an EMBL/GenBank/DDBJ whole genome shotgun (WGS) entry which is preliminary data.</text>
</comment>
<name>A0A6M0H4E8_9CLOT</name>
<dbReference type="EMBL" id="JAAGPU010000016">
    <property type="protein sequence ID" value="NEU05104.1"/>
    <property type="molecule type" value="Genomic_DNA"/>
</dbReference>
<accession>A0A6M0H4E8</accession>
<dbReference type="Proteomes" id="UP000481872">
    <property type="component" value="Unassembled WGS sequence"/>
</dbReference>
<dbReference type="AlphaFoldDB" id="A0A6M0H4E8"/>
<keyword evidence="2" id="KW-1185">Reference proteome</keyword>
<sequence>MERYLETNNIALELYDEFGEFYDGITLDYKTSLPKSNNAIISREKSAEGILNALTKVDMVKVVGKIDVKLVMQELVLVNTRQFKEIEEEVFLEFAKSEEYDLNEFLSK</sequence>
<evidence type="ECO:0000313" key="1">
    <source>
        <dbReference type="EMBL" id="NEU05104.1"/>
    </source>
</evidence>
<reference evidence="1 2" key="1">
    <citation type="submission" date="2020-02" db="EMBL/GenBank/DDBJ databases">
        <title>Genome assembly of a novel Clostridium senegalense strain.</title>
        <authorList>
            <person name="Gupta T.B."/>
            <person name="Jauregui R."/>
            <person name="Maclean P."/>
            <person name="Nawarathana A."/>
            <person name="Brightwell G."/>
        </authorList>
    </citation>
    <scope>NUCLEOTIDE SEQUENCE [LARGE SCALE GENOMIC DNA]</scope>
    <source>
        <strain evidence="1 2">AGRFS4</strain>
    </source>
</reference>
<organism evidence="1 2">
    <name type="scientific">Clostridium senegalense</name>
    <dbReference type="NCBI Taxonomy" id="1465809"/>
    <lineage>
        <taxon>Bacteria</taxon>
        <taxon>Bacillati</taxon>
        <taxon>Bacillota</taxon>
        <taxon>Clostridia</taxon>
        <taxon>Eubacteriales</taxon>
        <taxon>Clostridiaceae</taxon>
        <taxon>Clostridium</taxon>
    </lineage>
</organism>
<protein>
    <submittedName>
        <fullName evidence="1">Uncharacterized protein</fullName>
    </submittedName>
</protein>
<evidence type="ECO:0000313" key="2">
    <source>
        <dbReference type="Proteomes" id="UP000481872"/>
    </source>
</evidence>
<gene>
    <name evidence="1" type="ORF">G3M99_09605</name>
</gene>